<keyword evidence="1" id="KW-0175">Coiled coil</keyword>
<accession>A1U314</accession>
<dbReference type="OrthoDB" id="8702396at2"/>
<evidence type="ECO:0000313" key="3">
    <source>
        <dbReference type="Proteomes" id="UP000000998"/>
    </source>
</evidence>
<organism evidence="2 3">
    <name type="scientific">Marinobacter nauticus (strain ATCC 700491 / DSM 11845 / VT8)</name>
    <name type="common">Marinobacter aquaeolei</name>
    <dbReference type="NCBI Taxonomy" id="351348"/>
    <lineage>
        <taxon>Bacteria</taxon>
        <taxon>Pseudomonadati</taxon>
        <taxon>Pseudomonadota</taxon>
        <taxon>Gammaproteobacteria</taxon>
        <taxon>Pseudomonadales</taxon>
        <taxon>Marinobacteraceae</taxon>
        <taxon>Marinobacter</taxon>
    </lineage>
</organism>
<dbReference type="AlphaFoldDB" id="A1U314"/>
<dbReference type="Proteomes" id="UP000000998">
    <property type="component" value="Chromosome"/>
</dbReference>
<feature type="coiled-coil region" evidence="1">
    <location>
        <begin position="72"/>
        <end position="113"/>
    </location>
</feature>
<protein>
    <submittedName>
        <fullName evidence="2">Uncharacterized protein</fullName>
    </submittedName>
</protein>
<evidence type="ECO:0000313" key="2">
    <source>
        <dbReference type="EMBL" id="ABM19383.1"/>
    </source>
</evidence>
<name>A1U314_MARN8</name>
<reference evidence="3" key="1">
    <citation type="journal article" date="2011" name="Appl. Environ. Microbiol.">
        <title>Genomic potential of Marinobacter aquaeolei, a biogeochemical 'opportunitroph'.</title>
        <authorList>
            <person name="Singer E."/>
            <person name="Webb E.A."/>
            <person name="Nelson W.C."/>
            <person name="Heidelberg J.F."/>
            <person name="Ivanova N."/>
            <person name="Pati A."/>
            <person name="Edwards K.J."/>
        </authorList>
    </citation>
    <scope>NUCLEOTIDE SEQUENCE [LARGE SCALE GENOMIC DNA]</scope>
    <source>
        <strain evidence="3">ATCC 700491 / DSM 11845 / VT8</strain>
    </source>
</reference>
<dbReference type="RefSeq" id="WP_011785770.1">
    <property type="nucleotide sequence ID" value="NC_008740.1"/>
</dbReference>
<proteinExistence type="predicted"/>
<dbReference type="HOGENOM" id="CLU_130970_0_0_6"/>
<evidence type="ECO:0000256" key="1">
    <source>
        <dbReference type="SAM" id="Coils"/>
    </source>
</evidence>
<dbReference type="EMBL" id="CP000514">
    <property type="protein sequence ID" value="ABM19383.1"/>
    <property type="molecule type" value="Genomic_DNA"/>
</dbReference>
<gene>
    <name evidence="2" type="ordered locus">Maqu_2307</name>
</gene>
<dbReference type="KEGG" id="maq:Maqu_2307"/>
<dbReference type="STRING" id="351348.Maqu_2307"/>
<sequence length="138" mass="16176">MPKKIITEHTLPVALGLLHSWQGKLTWDLYAKKLAKRLNVDRIAKRSLYKHDEIVMVYHQVRGRLKEQSPAEKNTDLTVERLRRENEKLRSELEHQNHKVKNLQTAILRLQRNAYLVSGLDTKKLQELLTNPLPPNTD</sequence>